<dbReference type="KEGG" id="psuu:Psuf_092170"/>
<organism evidence="2 3">
    <name type="scientific">Phytohabitans suffuscus</name>
    <dbReference type="NCBI Taxonomy" id="624315"/>
    <lineage>
        <taxon>Bacteria</taxon>
        <taxon>Bacillati</taxon>
        <taxon>Actinomycetota</taxon>
        <taxon>Actinomycetes</taxon>
        <taxon>Micromonosporales</taxon>
        <taxon>Micromonosporaceae</taxon>
    </lineage>
</organism>
<dbReference type="AlphaFoldDB" id="A0A6F8Z0Q4"/>
<dbReference type="RefSeq" id="WP_173165475.1">
    <property type="nucleotide sequence ID" value="NZ_AP022871.1"/>
</dbReference>
<evidence type="ECO:0000313" key="3">
    <source>
        <dbReference type="Proteomes" id="UP000503011"/>
    </source>
</evidence>
<sequence>MSLDGASLDGVRAVADAVLYEGYLLYPYRASARKNRSRWQFGVLGPPGAAAAGLGEEAGMAMQCVLAPRDPAATVSIRLRFLQLQAREVQRREPDGGYTPVPELTAGGRSVLTWDEAVAHEIVLPARPVRDDADTTVEIAGGRDEEPLSGAGRLVRRRWPLAARVRTRTEPDGDHLRLTVSVDNTHPGVPAGRDAATRTSLIGAHLVLSADGADFVSLLDPPEAAAAAVARCAQSRCWPVLAGPPGSTGVLLGAPIILYDHPQVAEQSPGALYDSTEIDEILTLRVMTMTDAEKAEARATDPRAAAIVDRCDGLSAADLARLHGARRDPRPGPTPPATVDPATVDPATVDPATVDPATVDSAVLVGGVRIGEGSLVRLRPARRADAQDLFYAGQVARVTAVLSDVDGGTHVAVVLADDPAADLHEWYGRYLYFAPDELEPLPADSLPTTP</sequence>
<dbReference type="EMBL" id="AP022871">
    <property type="protein sequence ID" value="BCB91904.1"/>
    <property type="molecule type" value="Genomic_DNA"/>
</dbReference>
<protein>
    <submittedName>
        <fullName evidence="2">Uncharacterized protein</fullName>
    </submittedName>
</protein>
<gene>
    <name evidence="2" type="ORF">Psuf_092170</name>
</gene>
<feature type="region of interest" description="Disordered" evidence="1">
    <location>
        <begin position="323"/>
        <end position="353"/>
    </location>
</feature>
<evidence type="ECO:0000313" key="2">
    <source>
        <dbReference type="EMBL" id="BCB91904.1"/>
    </source>
</evidence>
<feature type="compositionally biased region" description="Low complexity" evidence="1">
    <location>
        <begin position="339"/>
        <end position="353"/>
    </location>
</feature>
<dbReference type="Proteomes" id="UP000503011">
    <property type="component" value="Chromosome"/>
</dbReference>
<reference evidence="2 3" key="2">
    <citation type="submission" date="2020-03" db="EMBL/GenBank/DDBJ databases">
        <authorList>
            <person name="Ichikawa N."/>
            <person name="Kimura A."/>
            <person name="Kitahashi Y."/>
            <person name="Uohara A."/>
        </authorList>
    </citation>
    <scope>NUCLEOTIDE SEQUENCE [LARGE SCALE GENOMIC DNA]</scope>
    <source>
        <strain evidence="2 3">NBRC 105367</strain>
    </source>
</reference>
<accession>A0A6F8Z0Q4</accession>
<reference evidence="2 3" key="1">
    <citation type="submission" date="2020-03" db="EMBL/GenBank/DDBJ databases">
        <title>Whole genome shotgun sequence of Phytohabitans suffuscus NBRC 105367.</title>
        <authorList>
            <person name="Komaki H."/>
            <person name="Tamura T."/>
        </authorList>
    </citation>
    <scope>NUCLEOTIDE SEQUENCE [LARGE SCALE GENOMIC DNA]</scope>
    <source>
        <strain evidence="2 3">NBRC 105367</strain>
    </source>
</reference>
<keyword evidence="3" id="KW-1185">Reference proteome</keyword>
<proteinExistence type="predicted"/>
<name>A0A6F8Z0Q4_9ACTN</name>
<evidence type="ECO:0000256" key="1">
    <source>
        <dbReference type="SAM" id="MobiDB-lite"/>
    </source>
</evidence>